<dbReference type="NCBIfam" id="TIGR01211">
    <property type="entry name" value="ELP3"/>
    <property type="match status" value="1"/>
</dbReference>
<dbReference type="SFLD" id="SFLDF00344">
    <property type="entry name" value="ELP3-like"/>
    <property type="match status" value="1"/>
</dbReference>
<dbReference type="InterPro" id="IPR034687">
    <property type="entry name" value="ELP3-like"/>
</dbReference>
<keyword evidence="11" id="KW-0408">Iron</keyword>
<evidence type="ECO:0000256" key="2">
    <source>
        <dbReference type="ARBA" id="ARBA00005217"/>
    </source>
</evidence>
<dbReference type="SMART" id="SM00729">
    <property type="entry name" value="Elp3"/>
    <property type="match status" value="1"/>
</dbReference>
<comment type="similarity">
    <text evidence="3">Belongs to the ELP3 family.</text>
</comment>
<dbReference type="Pfam" id="PF00583">
    <property type="entry name" value="Acetyltransf_1"/>
    <property type="match status" value="1"/>
</dbReference>
<keyword evidence="4" id="KW-0004">4Fe-4S</keyword>
<dbReference type="PROSITE" id="PS51186">
    <property type="entry name" value="GNAT"/>
    <property type="match status" value="1"/>
</dbReference>
<dbReference type="SUPFAM" id="SSF55729">
    <property type="entry name" value="Acyl-CoA N-acyltransferases (Nat)"/>
    <property type="match status" value="1"/>
</dbReference>
<dbReference type="InterPro" id="IPR000182">
    <property type="entry name" value="GNAT_dom"/>
</dbReference>
<keyword evidence="7" id="KW-0949">S-adenosyl-L-methionine</keyword>
<evidence type="ECO:0000256" key="13">
    <source>
        <dbReference type="ARBA" id="ARBA00023315"/>
    </source>
</evidence>
<dbReference type="SFLD" id="SFLDG01086">
    <property type="entry name" value="elongater_protein-like"/>
    <property type="match status" value="1"/>
</dbReference>
<keyword evidence="12" id="KW-0411">Iron-sulfur</keyword>
<dbReference type="AlphaFoldDB" id="A0AA43RKI6"/>
<feature type="domain" description="N-acetyltransferase" evidence="16">
    <location>
        <begin position="453"/>
        <end position="603"/>
    </location>
</feature>
<comment type="caution">
    <text evidence="17">The sequence shown here is derived from an EMBL/GenBank/DDBJ whole genome shotgun (WGS) entry which is preliminary data.</text>
</comment>
<protein>
    <recommendedName>
        <fullName evidence="14">tRNA carboxymethyluridine synthase</fullName>
        <ecNumber evidence="14">2.3.1.311</ecNumber>
    </recommendedName>
</protein>
<evidence type="ECO:0000256" key="1">
    <source>
        <dbReference type="ARBA" id="ARBA00001966"/>
    </source>
</evidence>
<dbReference type="Pfam" id="PF04055">
    <property type="entry name" value="Radical_SAM"/>
    <property type="match status" value="1"/>
</dbReference>
<dbReference type="GO" id="GO:0005737">
    <property type="term" value="C:cytoplasm"/>
    <property type="evidence" value="ECO:0007669"/>
    <property type="project" value="TreeGrafter"/>
</dbReference>
<dbReference type="SFLD" id="SFLDS00029">
    <property type="entry name" value="Radical_SAM"/>
    <property type="match status" value="1"/>
</dbReference>
<evidence type="ECO:0000259" key="16">
    <source>
        <dbReference type="PROSITE" id="PS51186"/>
    </source>
</evidence>
<keyword evidence="13" id="KW-0012">Acyltransferase</keyword>
<evidence type="ECO:0000256" key="4">
    <source>
        <dbReference type="ARBA" id="ARBA00022485"/>
    </source>
</evidence>
<dbReference type="PANTHER" id="PTHR11135">
    <property type="entry name" value="HISTONE ACETYLTRANSFERASE-RELATED"/>
    <property type="match status" value="1"/>
</dbReference>
<evidence type="ECO:0000256" key="10">
    <source>
        <dbReference type="ARBA" id="ARBA00022884"/>
    </source>
</evidence>
<dbReference type="Gene3D" id="3.40.630.30">
    <property type="match status" value="1"/>
</dbReference>
<dbReference type="SUPFAM" id="SSF102114">
    <property type="entry name" value="Radical SAM enzymes"/>
    <property type="match status" value="1"/>
</dbReference>
<gene>
    <name evidence="17" type="ORF">Q3982_07525</name>
</gene>
<dbReference type="CDD" id="cd04301">
    <property type="entry name" value="NAT_SF"/>
    <property type="match status" value="1"/>
</dbReference>
<dbReference type="InterPro" id="IPR016181">
    <property type="entry name" value="Acyl_CoA_acyltransferase"/>
</dbReference>
<dbReference type="GO" id="GO:0046872">
    <property type="term" value="F:metal ion binding"/>
    <property type="evidence" value="ECO:0007669"/>
    <property type="project" value="UniProtKB-KW"/>
</dbReference>
<dbReference type="GO" id="GO:0002926">
    <property type="term" value="P:tRNA wobble base 5-methoxycarbonylmethyl-2-thiouridinylation"/>
    <property type="evidence" value="ECO:0007669"/>
    <property type="project" value="TreeGrafter"/>
</dbReference>
<dbReference type="InterPro" id="IPR032432">
    <property type="entry name" value="Radical_SAM_C"/>
</dbReference>
<evidence type="ECO:0000313" key="17">
    <source>
        <dbReference type="EMBL" id="MDO4842506.1"/>
    </source>
</evidence>
<keyword evidence="5" id="KW-0820">tRNA-binding</keyword>
<reference evidence="17" key="1">
    <citation type="submission" date="2023-07" db="EMBL/GenBank/DDBJ databases">
        <title>Between Cages and Wild: Unraveling the Impact of Captivity on Animal Microbiomes and Antimicrobial Resistance.</title>
        <authorList>
            <person name="Schmartz G.P."/>
            <person name="Rehner J."/>
            <person name="Schuff M.J."/>
            <person name="Becker S.L."/>
            <person name="Kravczyk M."/>
            <person name="Gurevich A."/>
            <person name="Francke R."/>
            <person name="Mueller R."/>
            <person name="Keller V."/>
            <person name="Keller A."/>
        </authorList>
    </citation>
    <scope>NUCLEOTIDE SEQUENCE</scope>
    <source>
        <strain evidence="17">S12M_St_49</strain>
    </source>
</reference>
<proteinExistence type="inferred from homology"/>
<dbReference type="GO" id="GO:0106261">
    <property type="term" value="F:tRNA uridine(34) acetyltransferase activity"/>
    <property type="evidence" value="ECO:0007669"/>
    <property type="project" value="UniProtKB-EC"/>
</dbReference>
<comment type="pathway">
    <text evidence="2">tRNA modification.</text>
</comment>
<dbReference type="InterPro" id="IPR007197">
    <property type="entry name" value="rSAM"/>
</dbReference>
<dbReference type="InterPro" id="IPR006638">
    <property type="entry name" value="Elp3/MiaA/NifB-like_rSAM"/>
</dbReference>
<dbReference type="Gene3D" id="3.20.20.70">
    <property type="entry name" value="Aldolase class I"/>
    <property type="match status" value="1"/>
</dbReference>
<dbReference type="GO" id="GO:0051539">
    <property type="term" value="F:4 iron, 4 sulfur cluster binding"/>
    <property type="evidence" value="ECO:0007669"/>
    <property type="project" value="UniProtKB-KW"/>
</dbReference>
<dbReference type="GO" id="GO:0033588">
    <property type="term" value="C:elongator holoenzyme complex"/>
    <property type="evidence" value="ECO:0007669"/>
    <property type="project" value="TreeGrafter"/>
</dbReference>
<evidence type="ECO:0000256" key="5">
    <source>
        <dbReference type="ARBA" id="ARBA00022555"/>
    </source>
</evidence>
<keyword evidence="9" id="KW-0479">Metal-binding</keyword>
<evidence type="ECO:0000256" key="12">
    <source>
        <dbReference type="ARBA" id="ARBA00023014"/>
    </source>
</evidence>
<evidence type="ECO:0000256" key="14">
    <source>
        <dbReference type="ARBA" id="ARBA00044771"/>
    </source>
</evidence>
<sequence length="603" mass="69136">MEIVHAVVAGEEDIDSKWLDKFVRAKNREAHDAERKVAKRRLMPEYLRLKREQPELLKEQGVDAEIDAKIVALLQAKPRRTASGVATITVLTKPWPCSGNCIFCPNDIRMPKSYIHNEPACQRAERWAFEPYMQVKSRLTALYDMGHNIDKIELIVLGGTFSDYTRDYQIYFIKELFRACNDFESCISDLTVGDFPKDSNGEPTGERLEELTALQEKLNSAELTYNEAWELAYSAFEKEACKSQVATMEELQEQHKINTTAKSRVVGLVVETRPDTADADDLLFLRELGCTKIQIGIQTLDDEIARRNNREVKFEQLEKTMNLLRFLGFKSHVHMMANLMGSTPEVDKQVYRELMTHASFQPDEVKIYPCCLVESAHLTANFETKEWQPYSEEELLDAVVSNITDTPAHTRISRMIRDISTTDIIAGNKKPNLRQLVEMRLKAEGKSPVIQEMRFREIATDEIDENDLHLEDVKYETTNTLEHFLQWVTSENRLAGFLRLSIPKTEAPTQATEGSRADALLKHLQNQAMIREVHVYGKVAEIHKKVDGAQHLGLGTKLVQRAEEIAREAGREELFVISAIGTQKYYESLGFEIEWPYQVKKLY</sequence>
<evidence type="ECO:0000256" key="15">
    <source>
        <dbReference type="ARBA" id="ARBA00047372"/>
    </source>
</evidence>
<comment type="catalytic activity">
    <reaction evidence="15">
        <text>uridine(34) in tRNA + acetyl-CoA + S-adenosyl-L-methionine + H2O = 5-(carboxymethyl)uridine(34) in tRNA + 5'-deoxyadenosine + L-methionine + CoA + 2 H(+)</text>
        <dbReference type="Rhea" id="RHEA:61020"/>
        <dbReference type="Rhea" id="RHEA-COMP:10407"/>
        <dbReference type="Rhea" id="RHEA-COMP:11727"/>
        <dbReference type="ChEBI" id="CHEBI:15377"/>
        <dbReference type="ChEBI" id="CHEBI:15378"/>
        <dbReference type="ChEBI" id="CHEBI:17319"/>
        <dbReference type="ChEBI" id="CHEBI:57287"/>
        <dbReference type="ChEBI" id="CHEBI:57288"/>
        <dbReference type="ChEBI" id="CHEBI:57844"/>
        <dbReference type="ChEBI" id="CHEBI:59789"/>
        <dbReference type="ChEBI" id="CHEBI:65315"/>
        <dbReference type="ChEBI" id="CHEBI:74882"/>
        <dbReference type="EC" id="2.3.1.311"/>
    </reaction>
    <physiologicalReaction direction="left-to-right" evidence="15">
        <dbReference type="Rhea" id="RHEA:61021"/>
    </physiologicalReaction>
</comment>
<evidence type="ECO:0000313" key="18">
    <source>
        <dbReference type="Proteomes" id="UP001168575"/>
    </source>
</evidence>
<dbReference type="PANTHER" id="PTHR11135:SF2">
    <property type="entry name" value="ELONGATOR COMPLEX PROTEIN 3"/>
    <property type="match status" value="1"/>
</dbReference>
<dbReference type="Pfam" id="PF16199">
    <property type="entry name" value="Radical_SAM_C"/>
    <property type="match status" value="1"/>
</dbReference>
<organism evidence="17 18">
    <name type="scientific">Phoenicibacter congonensis</name>
    <dbReference type="NCBI Taxonomy" id="1944646"/>
    <lineage>
        <taxon>Bacteria</taxon>
        <taxon>Bacillati</taxon>
        <taxon>Actinomycetota</taxon>
        <taxon>Coriobacteriia</taxon>
        <taxon>Eggerthellales</taxon>
        <taxon>Eggerthellaceae</taxon>
        <taxon>Phoenicibacter</taxon>
    </lineage>
</organism>
<evidence type="ECO:0000256" key="9">
    <source>
        <dbReference type="ARBA" id="ARBA00022723"/>
    </source>
</evidence>
<accession>A0AA43RKI6</accession>
<name>A0AA43RKI6_9ACTN</name>
<evidence type="ECO:0000256" key="11">
    <source>
        <dbReference type="ARBA" id="ARBA00023004"/>
    </source>
</evidence>
<dbReference type="EMBL" id="JAUMVS010000195">
    <property type="protein sequence ID" value="MDO4842506.1"/>
    <property type="molecule type" value="Genomic_DNA"/>
</dbReference>
<evidence type="ECO:0000256" key="7">
    <source>
        <dbReference type="ARBA" id="ARBA00022691"/>
    </source>
</evidence>
<evidence type="ECO:0000256" key="6">
    <source>
        <dbReference type="ARBA" id="ARBA00022679"/>
    </source>
</evidence>
<keyword evidence="8" id="KW-0819">tRNA processing</keyword>
<evidence type="ECO:0000256" key="8">
    <source>
        <dbReference type="ARBA" id="ARBA00022694"/>
    </source>
</evidence>
<keyword evidence="6" id="KW-0808">Transferase</keyword>
<keyword evidence="18" id="KW-1185">Reference proteome</keyword>
<dbReference type="EC" id="2.3.1.311" evidence="14"/>
<dbReference type="Proteomes" id="UP001168575">
    <property type="component" value="Unassembled WGS sequence"/>
</dbReference>
<comment type="cofactor">
    <cofactor evidence="1">
        <name>[4Fe-4S] cluster</name>
        <dbReference type="ChEBI" id="CHEBI:49883"/>
    </cofactor>
</comment>
<dbReference type="InterPro" id="IPR058240">
    <property type="entry name" value="rSAM_sf"/>
</dbReference>
<dbReference type="GO" id="GO:0000049">
    <property type="term" value="F:tRNA binding"/>
    <property type="evidence" value="ECO:0007669"/>
    <property type="project" value="UniProtKB-KW"/>
</dbReference>
<dbReference type="InterPro" id="IPR013785">
    <property type="entry name" value="Aldolase_TIM"/>
</dbReference>
<keyword evidence="10" id="KW-0694">RNA-binding</keyword>
<evidence type="ECO:0000256" key="3">
    <source>
        <dbReference type="ARBA" id="ARBA00005494"/>
    </source>
</evidence>
<dbReference type="InterPro" id="IPR039661">
    <property type="entry name" value="ELP3"/>
</dbReference>